<keyword evidence="2" id="KW-1185">Reference proteome</keyword>
<accession>A0AAE1BRF5</accession>
<evidence type="ECO:0000313" key="1">
    <source>
        <dbReference type="EMBL" id="KAK3855533.1"/>
    </source>
</evidence>
<proteinExistence type="predicted"/>
<dbReference type="Proteomes" id="UP001286313">
    <property type="component" value="Unassembled WGS sequence"/>
</dbReference>
<comment type="caution">
    <text evidence="1">The sequence shown here is derived from an EMBL/GenBank/DDBJ whole genome shotgun (WGS) entry which is preliminary data.</text>
</comment>
<reference evidence="1" key="1">
    <citation type="submission" date="2023-10" db="EMBL/GenBank/DDBJ databases">
        <title>Genome assemblies of two species of porcelain crab, Petrolisthes cinctipes and Petrolisthes manimaculis (Anomura: Porcellanidae).</title>
        <authorList>
            <person name="Angst P."/>
        </authorList>
    </citation>
    <scope>NUCLEOTIDE SEQUENCE</scope>
    <source>
        <strain evidence="1">PB745_01</strain>
        <tissue evidence="1">Gill</tissue>
    </source>
</reference>
<dbReference type="EMBL" id="JAWQEG010006178">
    <property type="protein sequence ID" value="KAK3855533.1"/>
    <property type="molecule type" value="Genomic_DNA"/>
</dbReference>
<sequence>MLMGAESTDASYLRLDLLSSSRSSSPAMHRSDTEEIIEVKDIRDLKPPKGEGLPVCLGLRSSFHSFRIDSSD</sequence>
<dbReference type="AlphaFoldDB" id="A0AAE1BRF5"/>
<gene>
    <name evidence="1" type="ORF">Pcinc_038073</name>
</gene>
<organism evidence="1 2">
    <name type="scientific">Petrolisthes cinctipes</name>
    <name type="common">Flat porcelain crab</name>
    <dbReference type="NCBI Taxonomy" id="88211"/>
    <lineage>
        <taxon>Eukaryota</taxon>
        <taxon>Metazoa</taxon>
        <taxon>Ecdysozoa</taxon>
        <taxon>Arthropoda</taxon>
        <taxon>Crustacea</taxon>
        <taxon>Multicrustacea</taxon>
        <taxon>Malacostraca</taxon>
        <taxon>Eumalacostraca</taxon>
        <taxon>Eucarida</taxon>
        <taxon>Decapoda</taxon>
        <taxon>Pleocyemata</taxon>
        <taxon>Anomura</taxon>
        <taxon>Galatheoidea</taxon>
        <taxon>Porcellanidae</taxon>
        <taxon>Petrolisthes</taxon>
    </lineage>
</organism>
<feature type="non-terminal residue" evidence="1">
    <location>
        <position position="1"/>
    </location>
</feature>
<evidence type="ECO:0000313" key="2">
    <source>
        <dbReference type="Proteomes" id="UP001286313"/>
    </source>
</evidence>
<protein>
    <submittedName>
        <fullName evidence="1">Uncharacterized protein</fullName>
    </submittedName>
</protein>
<name>A0AAE1BRF5_PETCI</name>